<dbReference type="InterPro" id="IPR007791">
    <property type="entry name" value="DjlA_N"/>
</dbReference>
<dbReference type="CDD" id="cd07313">
    <property type="entry name" value="terB_like_2"/>
    <property type="match status" value="1"/>
</dbReference>
<dbReference type="Gene3D" id="1.10.3680.10">
    <property type="entry name" value="TerB-like"/>
    <property type="match status" value="1"/>
</dbReference>
<organism evidence="3 4">
    <name type="scientific">Ochrobactrum soli</name>
    <dbReference type="NCBI Taxonomy" id="2448455"/>
    <lineage>
        <taxon>Bacteria</taxon>
        <taxon>Pseudomonadati</taxon>
        <taxon>Pseudomonadota</taxon>
        <taxon>Alphaproteobacteria</taxon>
        <taxon>Hyphomicrobiales</taxon>
        <taxon>Brucellaceae</taxon>
        <taxon>Brucella/Ochrobactrum group</taxon>
        <taxon>Ochrobactrum</taxon>
    </lineage>
</organism>
<dbReference type="Pfam" id="PF05099">
    <property type="entry name" value="TerB"/>
    <property type="match status" value="1"/>
</dbReference>
<name>A0A2P9HR13_9HYPH</name>
<evidence type="ECO:0000313" key="3">
    <source>
        <dbReference type="EMBL" id="SPL66538.1"/>
    </source>
</evidence>
<feature type="domain" description="Co-chaperone DjlA N-terminal" evidence="1">
    <location>
        <begin position="31"/>
        <end position="146"/>
    </location>
</feature>
<reference evidence="4" key="1">
    <citation type="submission" date="2017-12" db="EMBL/GenBank/DDBJ databases">
        <authorList>
            <person name="Diaz M."/>
        </authorList>
    </citation>
    <scope>NUCLEOTIDE SEQUENCE [LARGE SCALE GENOMIC DNA]</scope>
    <source>
        <strain evidence="4">FI11154</strain>
    </source>
</reference>
<gene>
    <name evidence="2" type="ORF">HKX02_03710</name>
    <name evidence="3" type="ORF">OHAE_2405</name>
</gene>
<proteinExistence type="predicted"/>
<evidence type="ECO:0000313" key="4">
    <source>
        <dbReference type="Proteomes" id="UP000246073"/>
    </source>
</evidence>
<protein>
    <recommendedName>
        <fullName evidence="1">Co-chaperone DjlA N-terminal domain-containing protein</fullName>
    </recommendedName>
</protein>
<sequence length="160" mass="18032">MFDRLLEFLKELPGNGFRDRTGNISNDDPKLAAAALLFHIMDVDGETRESERKKLAAMLSLKYNLKGDALKKLIKAAEAADSEAIDFSSFTSVLKRQLDYNARLDFVGLMWEMVYADGDVSEVEADVTWRIAELIGIREDDRNALQARVQIEKASRSSPF</sequence>
<dbReference type="Proteomes" id="UP000574931">
    <property type="component" value="Unassembled WGS sequence"/>
</dbReference>
<dbReference type="Proteomes" id="UP000246073">
    <property type="component" value="Unassembled WGS sequence"/>
</dbReference>
<dbReference type="RefSeq" id="WP_109369922.1">
    <property type="nucleotide sequence ID" value="NZ_JABFCY010000001.1"/>
</dbReference>
<dbReference type="EMBL" id="JABFCY010000001">
    <property type="protein sequence ID" value="NNU59363.1"/>
    <property type="molecule type" value="Genomic_DNA"/>
</dbReference>
<reference evidence="3" key="2">
    <citation type="submission" date="2017-12" db="EMBL/GenBank/DDBJ databases">
        <authorList>
            <person name="Hurst M.R.H."/>
        </authorList>
    </citation>
    <scope>NUCLEOTIDE SEQUENCE [LARGE SCALE GENOMIC DNA]</scope>
    <source>
        <strain evidence="3">FI11154</strain>
    </source>
</reference>
<evidence type="ECO:0000313" key="5">
    <source>
        <dbReference type="Proteomes" id="UP000574931"/>
    </source>
</evidence>
<accession>A0A2P9HR13</accession>
<dbReference type="AlphaFoldDB" id="A0A2P9HR13"/>
<evidence type="ECO:0000259" key="1">
    <source>
        <dbReference type="Pfam" id="PF05099"/>
    </source>
</evidence>
<keyword evidence="5" id="KW-1185">Reference proteome</keyword>
<evidence type="ECO:0000313" key="2">
    <source>
        <dbReference type="EMBL" id="NNU59363.1"/>
    </source>
</evidence>
<dbReference type="EMBL" id="OOFM01000005">
    <property type="protein sequence ID" value="SPL66538.1"/>
    <property type="molecule type" value="Genomic_DNA"/>
</dbReference>
<dbReference type="InterPro" id="IPR029024">
    <property type="entry name" value="TerB-like"/>
</dbReference>
<reference evidence="2 5" key="3">
    <citation type="submission" date="2020-05" db="EMBL/GenBank/DDBJ databases">
        <title>Draft Genome Sequence of Ochrobactrum soli Isolated from Stable Fly Gut.</title>
        <authorList>
            <person name="Pileggi M.T."/>
            <person name="Vazhakkala L.J."/>
            <person name="Wong C.N."/>
        </authorList>
    </citation>
    <scope>NUCLEOTIDE SEQUENCE [LARGE SCALE GENOMIC DNA]</scope>
    <source>
        <strain evidence="2 5">MTP-C0764</strain>
    </source>
</reference>
<dbReference type="SUPFAM" id="SSF158682">
    <property type="entry name" value="TerB-like"/>
    <property type="match status" value="1"/>
</dbReference>